<dbReference type="Gene3D" id="1.10.1740.10">
    <property type="match status" value="1"/>
</dbReference>
<feature type="domain" description="RNA polymerase sigma-70 region 2" evidence="7">
    <location>
        <begin position="77"/>
        <end position="143"/>
    </location>
</feature>
<evidence type="ECO:0000256" key="4">
    <source>
        <dbReference type="ARBA" id="ARBA00023082"/>
    </source>
</evidence>
<keyword evidence="11" id="KW-1185">Reference proteome</keyword>
<keyword evidence="4" id="KW-0731">Sigma factor</keyword>
<dbReference type="eggNOG" id="COG1595">
    <property type="taxonomic scope" value="Bacteria"/>
</dbReference>
<dbReference type="InterPro" id="IPR007627">
    <property type="entry name" value="RNA_pol_sigma70_r2"/>
</dbReference>
<dbReference type="InterPro" id="IPR013325">
    <property type="entry name" value="RNA_pol_sigma_r2"/>
</dbReference>
<dbReference type="Gene3D" id="1.10.10.10">
    <property type="entry name" value="Winged helix-like DNA-binding domain superfamily/Winged helix DNA-binding domain"/>
    <property type="match status" value="1"/>
</dbReference>
<dbReference type="InterPro" id="IPR014284">
    <property type="entry name" value="RNA_pol_sigma-70_dom"/>
</dbReference>
<comment type="subunit">
    <text evidence="2">Interacts transiently with the RNA polymerase catalytic core formed by RpoA, RpoB, RpoC and RpoZ (2 alpha, 1 beta, 1 beta' and 1 omega subunit) to form the RNA polymerase holoenzyme that can initiate transcription.</text>
</comment>
<evidence type="ECO:0000313" key="11">
    <source>
        <dbReference type="Proteomes" id="UP000019277"/>
    </source>
</evidence>
<dbReference type="PANTHER" id="PTHR30173:SF36">
    <property type="entry name" value="ECF RNA POLYMERASE SIGMA FACTOR SIGJ"/>
    <property type="match status" value="1"/>
</dbReference>
<dbReference type="SUPFAM" id="SSF88659">
    <property type="entry name" value="Sigma3 and sigma4 domains of RNA polymerase sigma factors"/>
    <property type="match status" value="1"/>
</dbReference>
<dbReference type="SUPFAM" id="SSF54427">
    <property type="entry name" value="NTF2-like"/>
    <property type="match status" value="1"/>
</dbReference>
<proteinExistence type="inferred from homology"/>
<dbReference type="Pfam" id="PF08281">
    <property type="entry name" value="Sigma70_r4_2"/>
    <property type="match status" value="1"/>
</dbReference>
<organism evidence="10 11">
    <name type="scientific">Actinokineospora spheciospongiae</name>
    <dbReference type="NCBI Taxonomy" id="909613"/>
    <lineage>
        <taxon>Bacteria</taxon>
        <taxon>Bacillati</taxon>
        <taxon>Actinomycetota</taxon>
        <taxon>Actinomycetes</taxon>
        <taxon>Pseudonocardiales</taxon>
        <taxon>Pseudonocardiaceae</taxon>
        <taxon>Actinokineospora</taxon>
    </lineage>
</organism>
<dbReference type="InterPro" id="IPR013324">
    <property type="entry name" value="RNA_pol_sigma_r3/r4-like"/>
</dbReference>
<sequence length="386" mass="40753">MRRLPAFRSLGPAAPSPPLPPTSSHRPRPRTGTSWFRRSPPSSLVLFVDHSPTAAAGAHTRPYHGRVPADADLAARFAEHRTHLVGVAYRLTGTLADAEDAVQDAWLRLSGVDEQTLQGIRDLRAWLTTAVGRLCLDRLRSATARRERHVGPWLPEPIVTPLPGAPGPAAAEDPLDVVVRDDGVRLAALVVLDRLTPEQRVALVLHDAFGVPFGEIAATLGCSPAAARQHATRARRAAAAADPPPRVPLPQQRELVEDFLAALASGDLARVVALLHPDAVLTGDGGGKARTARQRVVGADRIGRFLLGLLAMYGTAALAGGRLVLVNGDLGMVLPATPGGDGHRPLGARVTTFAVRDGRIAEVYDVVNPDKLTRVTGSAPGTPPPS</sequence>
<protein>
    <submittedName>
        <fullName evidence="10">Putative RNA polymerase sigma factor</fullName>
    </submittedName>
</protein>
<dbReference type="AlphaFoldDB" id="W7IQ56"/>
<evidence type="ECO:0000256" key="6">
    <source>
        <dbReference type="SAM" id="MobiDB-lite"/>
    </source>
</evidence>
<evidence type="ECO:0000256" key="3">
    <source>
        <dbReference type="ARBA" id="ARBA00023015"/>
    </source>
</evidence>
<evidence type="ECO:0000313" key="10">
    <source>
        <dbReference type="EMBL" id="EWC58872.1"/>
    </source>
</evidence>
<dbReference type="Pfam" id="PF12680">
    <property type="entry name" value="SnoaL_2"/>
    <property type="match status" value="1"/>
</dbReference>
<dbReference type="InterPro" id="IPR037401">
    <property type="entry name" value="SnoaL-like"/>
</dbReference>
<comment type="caution">
    <text evidence="10">The sequence shown here is derived from an EMBL/GenBank/DDBJ whole genome shotgun (WGS) entry which is preliminary data.</text>
</comment>
<evidence type="ECO:0000256" key="1">
    <source>
        <dbReference type="ARBA" id="ARBA00010641"/>
    </source>
</evidence>
<dbReference type="EMBL" id="AYXG01000227">
    <property type="protein sequence ID" value="EWC58872.1"/>
    <property type="molecule type" value="Genomic_DNA"/>
</dbReference>
<dbReference type="Gene3D" id="3.10.450.50">
    <property type="match status" value="1"/>
</dbReference>
<feature type="domain" description="SnoaL-like" evidence="9">
    <location>
        <begin position="256"/>
        <end position="363"/>
    </location>
</feature>
<dbReference type="Pfam" id="PF04542">
    <property type="entry name" value="Sigma70_r2"/>
    <property type="match status" value="1"/>
</dbReference>
<feature type="domain" description="RNA polymerase sigma factor 70 region 4 type 2" evidence="8">
    <location>
        <begin position="189"/>
        <end position="236"/>
    </location>
</feature>
<dbReference type="PANTHER" id="PTHR30173">
    <property type="entry name" value="SIGMA 19 FACTOR"/>
    <property type="match status" value="1"/>
</dbReference>
<comment type="similarity">
    <text evidence="1">Belongs to the sigma-70 factor family. ECF subfamily.</text>
</comment>
<evidence type="ECO:0000259" key="8">
    <source>
        <dbReference type="Pfam" id="PF08281"/>
    </source>
</evidence>
<evidence type="ECO:0000256" key="5">
    <source>
        <dbReference type="ARBA" id="ARBA00023163"/>
    </source>
</evidence>
<name>W7IQ56_9PSEU</name>
<dbReference type="InterPro" id="IPR013249">
    <property type="entry name" value="RNA_pol_sigma70_r4_t2"/>
</dbReference>
<dbReference type="InterPro" id="IPR036388">
    <property type="entry name" value="WH-like_DNA-bd_sf"/>
</dbReference>
<dbReference type="InterPro" id="IPR032710">
    <property type="entry name" value="NTF2-like_dom_sf"/>
</dbReference>
<dbReference type="PATRIC" id="fig|909613.9.peg.5877"/>
<keyword evidence="5" id="KW-0804">Transcription</keyword>
<dbReference type="STRING" id="909613.UO65_5874"/>
<evidence type="ECO:0000259" key="9">
    <source>
        <dbReference type="Pfam" id="PF12680"/>
    </source>
</evidence>
<accession>W7IQ56</accession>
<evidence type="ECO:0000256" key="2">
    <source>
        <dbReference type="ARBA" id="ARBA00011344"/>
    </source>
</evidence>
<dbReference type="NCBIfam" id="TIGR02937">
    <property type="entry name" value="sigma70-ECF"/>
    <property type="match status" value="1"/>
</dbReference>
<keyword evidence="3" id="KW-0805">Transcription regulation</keyword>
<dbReference type="Proteomes" id="UP000019277">
    <property type="component" value="Unassembled WGS sequence"/>
</dbReference>
<dbReference type="NCBIfam" id="NF007214">
    <property type="entry name" value="PRK09636.1"/>
    <property type="match status" value="1"/>
</dbReference>
<dbReference type="SUPFAM" id="SSF88946">
    <property type="entry name" value="Sigma2 domain of RNA polymerase sigma factors"/>
    <property type="match status" value="1"/>
</dbReference>
<feature type="region of interest" description="Disordered" evidence="6">
    <location>
        <begin position="1"/>
        <end position="37"/>
    </location>
</feature>
<gene>
    <name evidence="10" type="ORF">UO65_5874</name>
</gene>
<evidence type="ECO:0000259" key="7">
    <source>
        <dbReference type="Pfam" id="PF04542"/>
    </source>
</evidence>
<dbReference type="GO" id="GO:0006352">
    <property type="term" value="P:DNA-templated transcription initiation"/>
    <property type="evidence" value="ECO:0007669"/>
    <property type="project" value="InterPro"/>
</dbReference>
<reference evidence="10 11" key="1">
    <citation type="journal article" date="2014" name="Genome Announc.">
        <title>Draft Genome Sequence of the Antitrypanosomally Active Sponge-Associated Bacterium Actinokineospora sp. Strain EG49.</title>
        <authorList>
            <person name="Harjes J."/>
            <person name="Ryu T."/>
            <person name="Abdelmohsen U.R."/>
            <person name="Moitinho-Silva L."/>
            <person name="Horn H."/>
            <person name="Ravasi T."/>
            <person name="Hentschel U."/>
        </authorList>
    </citation>
    <scope>NUCLEOTIDE SEQUENCE [LARGE SCALE GENOMIC DNA]</scope>
    <source>
        <strain evidence="10 11">EG49</strain>
    </source>
</reference>
<dbReference type="InterPro" id="IPR052704">
    <property type="entry name" value="ECF_Sigma-70_Domain"/>
</dbReference>
<dbReference type="GO" id="GO:0016987">
    <property type="term" value="F:sigma factor activity"/>
    <property type="evidence" value="ECO:0007669"/>
    <property type="project" value="UniProtKB-KW"/>
</dbReference>
<dbReference type="GO" id="GO:0003677">
    <property type="term" value="F:DNA binding"/>
    <property type="evidence" value="ECO:0007669"/>
    <property type="project" value="InterPro"/>
</dbReference>